<comment type="caution">
    <text evidence="3">The sequence shown here is derived from an EMBL/GenBank/DDBJ whole genome shotgun (WGS) entry which is preliminary data.</text>
</comment>
<dbReference type="InterPro" id="IPR011335">
    <property type="entry name" value="Restrct_endonuc-II-like"/>
</dbReference>
<accession>A0A0F9ACB2</accession>
<gene>
    <name evidence="3" type="ORF">LCGC14_2866680</name>
</gene>
<dbReference type="InterPro" id="IPR011604">
    <property type="entry name" value="PDDEXK-like_dom_sf"/>
</dbReference>
<protein>
    <recommendedName>
        <fullName evidence="2">YqaJ viral recombinase domain-containing protein</fullName>
    </recommendedName>
</protein>
<dbReference type="SUPFAM" id="SSF52980">
    <property type="entry name" value="Restriction endonuclease-like"/>
    <property type="match status" value="1"/>
</dbReference>
<reference evidence="3" key="1">
    <citation type="journal article" date="2015" name="Nature">
        <title>Complex archaea that bridge the gap between prokaryotes and eukaryotes.</title>
        <authorList>
            <person name="Spang A."/>
            <person name="Saw J.H."/>
            <person name="Jorgensen S.L."/>
            <person name="Zaremba-Niedzwiedzka K."/>
            <person name="Martijn J."/>
            <person name="Lind A.E."/>
            <person name="van Eijk R."/>
            <person name="Schleper C."/>
            <person name="Guy L."/>
            <person name="Ettema T.J."/>
        </authorList>
    </citation>
    <scope>NUCLEOTIDE SEQUENCE</scope>
</reference>
<evidence type="ECO:0000256" key="1">
    <source>
        <dbReference type="SAM" id="Coils"/>
    </source>
</evidence>
<dbReference type="Gene3D" id="3.90.320.10">
    <property type="match status" value="1"/>
</dbReference>
<feature type="coiled-coil region" evidence="1">
    <location>
        <begin position="174"/>
        <end position="201"/>
    </location>
</feature>
<sequence length="205" mass="23367">MSSQNIEIFDCEQNSPEWDELRRGCITASQFSAVMSKGRGSAPSKTRRKYMLRLAADRLGATPADNFSNSHMERGHLLEEEARNLYAFVKDVEPVLVGFVKNGEIGASPDAFLDSNGLLEIKTRLPELQLECLEADKVPAENITQCMGQLWVTQREYLDYVSFWPGLPIFIKRLERDEAKIAEIKISVEEFSDELNELVKRFRSM</sequence>
<proteinExistence type="predicted"/>
<dbReference type="CDD" id="cd22343">
    <property type="entry name" value="PDDEXK_lambda_exonuclease-like"/>
    <property type="match status" value="1"/>
</dbReference>
<dbReference type="AlphaFoldDB" id="A0A0F9ACB2"/>
<dbReference type="PANTHER" id="PTHR46609:SF6">
    <property type="entry name" value="EXONUCLEASE, PHAGE-TYPE_RECB, C-TERMINAL DOMAIN-CONTAINING PROTEIN-RELATED"/>
    <property type="match status" value="1"/>
</dbReference>
<dbReference type="EMBL" id="LAZR01055540">
    <property type="protein sequence ID" value="KKK76139.1"/>
    <property type="molecule type" value="Genomic_DNA"/>
</dbReference>
<feature type="domain" description="YqaJ viral recombinase" evidence="2">
    <location>
        <begin position="17"/>
        <end position="155"/>
    </location>
</feature>
<evidence type="ECO:0000313" key="3">
    <source>
        <dbReference type="EMBL" id="KKK76139.1"/>
    </source>
</evidence>
<dbReference type="InterPro" id="IPR019080">
    <property type="entry name" value="YqaJ_viral_recombinase"/>
</dbReference>
<dbReference type="Pfam" id="PF09588">
    <property type="entry name" value="YqaJ"/>
    <property type="match status" value="1"/>
</dbReference>
<dbReference type="PANTHER" id="PTHR46609">
    <property type="entry name" value="EXONUCLEASE, PHAGE-TYPE/RECB, C-TERMINAL DOMAIN-CONTAINING PROTEIN"/>
    <property type="match status" value="1"/>
</dbReference>
<keyword evidence="1" id="KW-0175">Coiled coil</keyword>
<evidence type="ECO:0000259" key="2">
    <source>
        <dbReference type="Pfam" id="PF09588"/>
    </source>
</evidence>
<name>A0A0F9ACB2_9ZZZZ</name>
<organism evidence="3">
    <name type="scientific">marine sediment metagenome</name>
    <dbReference type="NCBI Taxonomy" id="412755"/>
    <lineage>
        <taxon>unclassified sequences</taxon>
        <taxon>metagenomes</taxon>
        <taxon>ecological metagenomes</taxon>
    </lineage>
</organism>
<dbReference type="InterPro" id="IPR051703">
    <property type="entry name" value="NF-kappa-B_Signaling_Reg"/>
</dbReference>